<evidence type="ECO:0008006" key="3">
    <source>
        <dbReference type="Google" id="ProtNLM"/>
    </source>
</evidence>
<accession>A0A2V3WD54</accession>
<keyword evidence="2" id="KW-1185">Reference proteome</keyword>
<sequence length="71" mass="7845">MKVLELKFKNQEDKVVTLSLEAPIEPVNPALITDAMNQIIAGNAFSSSGGDFVEKHSARIVERYVETIELV</sequence>
<dbReference type="EMBL" id="QJJR01000002">
    <property type="protein sequence ID" value="PXW92686.1"/>
    <property type="molecule type" value="Genomic_DNA"/>
</dbReference>
<protein>
    <recommendedName>
        <fullName evidence="3">DUF2922 family protein</fullName>
    </recommendedName>
</protein>
<comment type="caution">
    <text evidence="1">The sequence shown here is derived from an EMBL/GenBank/DDBJ whole genome shotgun (WGS) entry which is preliminary data.</text>
</comment>
<dbReference type="RefSeq" id="WP_110250559.1">
    <property type="nucleotide sequence ID" value="NZ_QJJR01000002.1"/>
</dbReference>
<name>A0A2V3WD54_9BACI</name>
<dbReference type="Pfam" id="PF11148">
    <property type="entry name" value="DUF2922"/>
    <property type="match status" value="1"/>
</dbReference>
<dbReference type="InterPro" id="IPR021321">
    <property type="entry name" value="DUF2922"/>
</dbReference>
<evidence type="ECO:0000313" key="2">
    <source>
        <dbReference type="Proteomes" id="UP000247922"/>
    </source>
</evidence>
<proteinExistence type="predicted"/>
<gene>
    <name evidence="1" type="ORF">DES38_102270</name>
</gene>
<dbReference type="AlphaFoldDB" id="A0A2V3WD54"/>
<reference evidence="1 2" key="1">
    <citation type="submission" date="2018-05" db="EMBL/GenBank/DDBJ databases">
        <title>Genomic Encyclopedia of Type Strains, Phase IV (KMG-IV): sequencing the most valuable type-strain genomes for metagenomic binning, comparative biology and taxonomic classification.</title>
        <authorList>
            <person name="Goeker M."/>
        </authorList>
    </citation>
    <scope>NUCLEOTIDE SEQUENCE [LARGE SCALE GENOMIC DNA]</scope>
    <source>
        <strain evidence="1 2">DSM 22440</strain>
    </source>
</reference>
<organism evidence="1 2">
    <name type="scientific">Streptohalobacillus salinus</name>
    <dbReference type="NCBI Taxonomy" id="621096"/>
    <lineage>
        <taxon>Bacteria</taxon>
        <taxon>Bacillati</taxon>
        <taxon>Bacillota</taxon>
        <taxon>Bacilli</taxon>
        <taxon>Bacillales</taxon>
        <taxon>Bacillaceae</taxon>
        <taxon>Streptohalobacillus</taxon>
    </lineage>
</organism>
<dbReference type="OrthoDB" id="2454247at2"/>
<evidence type="ECO:0000313" key="1">
    <source>
        <dbReference type="EMBL" id="PXW92686.1"/>
    </source>
</evidence>
<dbReference type="Proteomes" id="UP000247922">
    <property type="component" value="Unassembled WGS sequence"/>
</dbReference>